<evidence type="ECO:0000256" key="12">
    <source>
        <dbReference type="ARBA" id="ARBA00045850"/>
    </source>
</evidence>
<organism evidence="14 15">
    <name type="scientific">Plutella xylostella</name>
    <name type="common">Diamondback moth</name>
    <name type="synonym">Plutella maculipennis</name>
    <dbReference type="NCBI Taxonomy" id="51655"/>
    <lineage>
        <taxon>Eukaryota</taxon>
        <taxon>Metazoa</taxon>
        <taxon>Ecdysozoa</taxon>
        <taxon>Arthropoda</taxon>
        <taxon>Hexapoda</taxon>
        <taxon>Insecta</taxon>
        <taxon>Pterygota</taxon>
        <taxon>Neoptera</taxon>
        <taxon>Endopterygota</taxon>
        <taxon>Lepidoptera</taxon>
        <taxon>Glossata</taxon>
        <taxon>Ditrysia</taxon>
        <taxon>Yponomeutoidea</taxon>
        <taxon>Plutellidae</taxon>
        <taxon>Plutella</taxon>
    </lineage>
</organism>
<evidence type="ECO:0000256" key="6">
    <source>
        <dbReference type="ARBA" id="ARBA00022490"/>
    </source>
</evidence>
<accession>A0ABQ7R3F8</accession>
<gene>
    <name evidence="14" type="ORF">JYU34_002919</name>
</gene>
<keyword evidence="6" id="KW-0963">Cytoplasm</keyword>
<sequence length="263" mass="29947">MAQQTVSRCIHEVTDALNRAEILRKYIRFPQNREERNVIKQKFSDRYGIPGVCGCIDCTHIKIIRPAEHEERCFNRKHWHSINCQVICDSDCLILSIDASYGGATHDAFIWAQHEIKAHMEELSIQGETTYLLGDSGYPLRSFMMTPVDHAVDDSPEGRYNIIQKRARSTVERTFGILKGRWRCLLAARELHYTPETAGKIAIACSVLHNMCIHARLDHPELAEEDLAAENALPIPQQAAIPQGRALEEGRRVRRVLINLLEA</sequence>
<comment type="cofactor">
    <cofactor evidence="1">
        <name>a divalent metal cation</name>
        <dbReference type="ChEBI" id="CHEBI:60240"/>
    </cofactor>
</comment>
<dbReference type="InterPro" id="IPR045249">
    <property type="entry name" value="HARBI1-like"/>
</dbReference>
<keyword evidence="15" id="KW-1185">Reference proteome</keyword>
<evidence type="ECO:0000256" key="9">
    <source>
        <dbReference type="ARBA" id="ARBA00022801"/>
    </source>
</evidence>
<reference evidence="14 15" key="1">
    <citation type="submission" date="2021-06" db="EMBL/GenBank/DDBJ databases">
        <title>A haploid diamondback moth (Plutella xylostella L.) genome assembly resolves 31 chromosomes and identifies a diamide resistance mutation.</title>
        <authorList>
            <person name="Ward C.M."/>
            <person name="Perry K.D."/>
            <person name="Baker G."/>
            <person name="Powis K."/>
            <person name="Heckel D.G."/>
            <person name="Baxter S.W."/>
        </authorList>
    </citation>
    <scope>NUCLEOTIDE SEQUENCE [LARGE SCALE GENOMIC DNA]</scope>
    <source>
        <strain evidence="14 15">LV</strain>
        <tissue evidence="14">Single pupa</tissue>
    </source>
</reference>
<evidence type="ECO:0000259" key="13">
    <source>
        <dbReference type="Pfam" id="PF13359"/>
    </source>
</evidence>
<dbReference type="PANTHER" id="PTHR22930:SF85">
    <property type="entry name" value="GH03217P-RELATED"/>
    <property type="match status" value="1"/>
</dbReference>
<evidence type="ECO:0000313" key="14">
    <source>
        <dbReference type="EMBL" id="KAG7311837.1"/>
    </source>
</evidence>
<evidence type="ECO:0000256" key="4">
    <source>
        <dbReference type="ARBA" id="ARBA00006958"/>
    </source>
</evidence>
<comment type="subcellular location">
    <subcellularLocation>
        <location evidence="3">Cytoplasm</location>
    </subcellularLocation>
    <subcellularLocation>
        <location evidence="2">Nucleus</location>
    </subcellularLocation>
</comment>
<comment type="caution">
    <text evidence="14">The sequence shown here is derived from an EMBL/GenBank/DDBJ whole genome shotgun (WGS) entry which is preliminary data.</text>
</comment>
<evidence type="ECO:0000256" key="5">
    <source>
        <dbReference type="ARBA" id="ARBA00015519"/>
    </source>
</evidence>
<comment type="similarity">
    <text evidence="4">Belongs to the HARBI1 family.</text>
</comment>
<evidence type="ECO:0000313" key="15">
    <source>
        <dbReference type="Proteomes" id="UP000823941"/>
    </source>
</evidence>
<protein>
    <recommendedName>
        <fullName evidence="5">Putative nuclease HARBI1</fullName>
    </recommendedName>
    <alternativeName>
        <fullName evidence="11">Harbinger transposase-derived nuclease</fullName>
    </alternativeName>
</protein>
<keyword evidence="7" id="KW-0540">Nuclease</keyword>
<evidence type="ECO:0000256" key="2">
    <source>
        <dbReference type="ARBA" id="ARBA00004123"/>
    </source>
</evidence>
<comment type="function">
    <text evidence="12">Transposase-derived protein that may have nuclease activity. Does not have transposase activity.</text>
</comment>
<keyword evidence="9" id="KW-0378">Hydrolase</keyword>
<proteinExistence type="inferred from homology"/>
<name>A0ABQ7R3F8_PLUXY</name>
<dbReference type="InterPro" id="IPR026103">
    <property type="entry name" value="HARBI1_animal"/>
</dbReference>
<evidence type="ECO:0000256" key="11">
    <source>
        <dbReference type="ARBA" id="ARBA00030126"/>
    </source>
</evidence>
<dbReference type="InterPro" id="IPR027806">
    <property type="entry name" value="HARBI1_dom"/>
</dbReference>
<evidence type="ECO:0000256" key="8">
    <source>
        <dbReference type="ARBA" id="ARBA00022723"/>
    </source>
</evidence>
<keyword evidence="10" id="KW-0539">Nucleus</keyword>
<evidence type="ECO:0000256" key="7">
    <source>
        <dbReference type="ARBA" id="ARBA00022722"/>
    </source>
</evidence>
<evidence type="ECO:0000256" key="3">
    <source>
        <dbReference type="ARBA" id="ARBA00004496"/>
    </source>
</evidence>
<keyword evidence="8" id="KW-0479">Metal-binding</keyword>
<dbReference type="PANTHER" id="PTHR22930">
    <property type="match status" value="1"/>
</dbReference>
<evidence type="ECO:0000256" key="10">
    <source>
        <dbReference type="ARBA" id="ARBA00023242"/>
    </source>
</evidence>
<dbReference type="Pfam" id="PF13359">
    <property type="entry name" value="DDE_Tnp_4"/>
    <property type="match status" value="1"/>
</dbReference>
<evidence type="ECO:0000256" key="1">
    <source>
        <dbReference type="ARBA" id="ARBA00001968"/>
    </source>
</evidence>
<feature type="domain" description="DDE Tnp4" evidence="13">
    <location>
        <begin position="56"/>
        <end position="210"/>
    </location>
</feature>
<dbReference type="PRINTS" id="PR02086">
    <property type="entry name" value="PUTNUCHARBI1"/>
</dbReference>
<dbReference type="EMBL" id="JAHIBW010000004">
    <property type="protein sequence ID" value="KAG7311837.1"/>
    <property type="molecule type" value="Genomic_DNA"/>
</dbReference>
<dbReference type="Proteomes" id="UP000823941">
    <property type="component" value="Chromosome 4"/>
</dbReference>